<evidence type="ECO:0000313" key="2">
    <source>
        <dbReference type="Proteomes" id="UP000071778"/>
    </source>
</evidence>
<evidence type="ECO:0008006" key="3">
    <source>
        <dbReference type="Google" id="ProtNLM"/>
    </source>
</evidence>
<dbReference type="Proteomes" id="UP000071778">
    <property type="component" value="Chromosome"/>
</dbReference>
<sequence length="446" mass="49177">MADGLKAKIKKDSNSHLDSSLFEFSSMCRHPLHRAPATGNGSMKLKAVLVICMIIGSVVLNSRANALPVQTSTSIRGNGSTHIACGPEVEKGSCGPWKFTGKPSAVVTAGMFKAHHILRIGADQNNVYVGVNARWRVPMAGEMQNSGDQGNPLLVCRAQDAACSFVKMYDSTRVSHIIGISGLNLLAEIESYKSDSLNRFDVSYERSFDSGQTWIPVKVPVNCNQHRSCRLVFLDANRYTLLATDTSAPSFDNWTTQIYETEDSGMSWIMRTDGAGLSGSHWDAYVGDRTVSITLGAREHQKAILTIANNRDELALEDMKQLHGDVVKLIGNHDFLYAQVDSGTAENPEARLYAIAGHSANELWKSESNVSDALATHDLLLIRTWDHRDFVLPAGEFRSTLHISKDRGATWMTYPMPDDLIDSLIAVVNSRIWVVTQKAVYYLDVR</sequence>
<name>A0A127QPE5_9BURK</name>
<organism evidence="1 2">
    <name type="scientific">Collimonas arenae</name>
    <dbReference type="NCBI Taxonomy" id="279058"/>
    <lineage>
        <taxon>Bacteria</taxon>
        <taxon>Pseudomonadati</taxon>
        <taxon>Pseudomonadota</taxon>
        <taxon>Betaproteobacteria</taxon>
        <taxon>Burkholderiales</taxon>
        <taxon>Oxalobacteraceae</taxon>
        <taxon>Collimonas</taxon>
    </lineage>
</organism>
<keyword evidence="2" id="KW-1185">Reference proteome</keyword>
<evidence type="ECO:0000313" key="1">
    <source>
        <dbReference type="EMBL" id="AMP11980.1"/>
    </source>
</evidence>
<dbReference type="PATRIC" id="fig|279058.18.peg.4255"/>
<dbReference type="InterPro" id="IPR036278">
    <property type="entry name" value="Sialidase_sf"/>
</dbReference>
<proteinExistence type="predicted"/>
<dbReference type="AlphaFoldDB" id="A0A127QPE5"/>
<dbReference type="EMBL" id="CP013235">
    <property type="protein sequence ID" value="AMP11980.1"/>
    <property type="molecule type" value="Genomic_DNA"/>
</dbReference>
<accession>A0A127QPE5</accession>
<protein>
    <recommendedName>
        <fullName evidence="3">Sialidase domain-containing protein</fullName>
    </recommendedName>
</protein>
<reference evidence="1 2" key="1">
    <citation type="submission" date="2015-11" db="EMBL/GenBank/DDBJ databases">
        <title>Exploring the genomic traits of fungus-feeding bacterial genus Collimonas.</title>
        <authorList>
            <person name="Song C."/>
            <person name="Schmidt R."/>
            <person name="de Jager V."/>
            <person name="Krzyzanowska D."/>
            <person name="Jongedijk E."/>
            <person name="Cankar K."/>
            <person name="Beekwilder J."/>
            <person name="van Veen A."/>
            <person name="de Boer W."/>
            <person name="van Veen J.A."/>
            <person name="Garbeva P."/>
        </authorList>
    </citation>
    <scope>NUCLEOTIDE SEQUENCE [LARGE SCALE GENOMIC DNA]</scope>
    <source>
        <strain evidence="1 2">Ter282</strain>
    </source>
</reference>
<gene>
    <name evidence="1" type="ORF">CAter282_4320</name>
</gene>
<dbReference type="SUPFAM" id="SSF50939">
    <property type="entry name" value="Sialidases"/>
    <property type="match status" value="1"/>
</dbReference>